<keyword evidence="8" id="KW-1185">Reference proteome</keyword>
<dbReference type="Pfam" id="PF03464">
    <property type="entry name" value="eRF1_2"/>
    <property type="match status" value="1"/>
</dbReference>
<dbReference type="AlphaFoldDB" id="A0A915BNK1"/>
<dbReference type="GO" id="GO:0046872">
    <property type="term" value="F:metal ion binding"/>
    <property type="evidence" value="ECO:0007669"/>
    <property type="project" value="UniProtKB-KW"/>
</dbReference>
<dbReference type="SUPFAM" id="SSF159065">
    <property type="entry name" value="Dom34/Pelota N-terminal domain-like"/>
    <property type="match status" value="1"/>
</dbReference>
<comment type="cofactor">
    <cofactor evidence="1 6">
        <name>a divalent metal cation</name>
        <dbReference type="ChEBI" id="CHEBI:60240"/>
    </cofactor>
</comment>
<dbReference type="InterPro" id="IPR005141">
    <property type="entry name" value="eRF1_2"/>
</dbReference>
<comment type="subcellular location">
    <subcellularLocation>
        <location evidence="2 6">Cytoplasm</location>
    </subcellularLocation>
</comment>
<dbReference type="GO" id="GO:0032790">
    <property type="term" value="P:ribosome disassembly"/>
    <property type="evidence" value="ECO:0007669"/>
    <property type="project" value="TreeGrafter"/>
</dbReference>
<sequence>MKLLKKYIDKEGSGDVTLICEETEDMWHVYNLVRVGDTLRCQTIRKVTTETSTGTTSSQRVHTTLSVCVETIDFDAVACTLHLKGKNVVENEHVKMGQYHTLDLMLGKKFQLSKPYWDSIDLDRLSLALDVTQHADVAAVVMHEGLAHVCLLTAAMTIVRAKIDMQIPRKRKGLSGQHDRGLLRFFDAIAAAFVRHVNLTIVKCVLVASRGFLNEQFLNHLLEYAEKQGNKQIAENRSKFLLVHSSSGYKHALNEVLADPAIANALSETKAQGEVKALNTFFTLMATEPARAFYGLKHVLMANEHLAIESLLLSDSLFRSTDLQMRKKYVNLVDSVKEQGANVLIFSSMHPSGEQLSLLSGVAAILRFPLHELEDEAMSDSEEEDNAGRTNDTK</sequence>
<evidence type="ECO:0000259" key="7">
    <source>
        <dbReference type="SMART" id="SM01194"/>
    </source>
</evidence>
<evidence type="ECO:0000256" key="2">
    <source>
        <dbReference type="ARBA" id="ARBA00004496"/>
    </source>
</evidence>
<reference evidence="9" key="1">
    <citation type="submission" date="2022-11" db="UniProtKB">
        <authorList>
            <consortium name="WormBaseParasite"/>
        </authorList>
    </citation>
    <scope>IDENTIFICATION</scope>
</reference>
<dbReference type="Gene3D" id="3.30.420.60">
    <property type="entry name" value="eRF1 domain 2"/>
    <property type="match status" value="1"/>
</dbReference>
<dbReference type="FunFam" id="2.30.30.870:FF:000001">
    <property type="entry name" value="Protein pelota homolog"/>
    <property type="match status" value="1"/>
</dbReference>
<evidence type="ECO:0000313" key="9">
    <source>
        <dbReference type="WBParaSite" id="PgR048_g041_t01"/>
    </source>
</evidence>
<comment type="function">
    <text evidence="6">Component of the Pelota-HBS1L complex, a complex that recognizes stalled ribosomes and triggers the No-Go Decay (NGD) pathway. In the Pelota-HBS1L complex, pelo recognizes ribosomes stalled at the 3' end of an mRNA and engages stalled ribosomes by destabilizing mRNA in the mRNA channel.</text>
</comment>
<dbReference type="FunFam" id="3.30.420.60:FF:000002">
    <property type="entry name" value="Protein pelota homolog"/>
    <property type="match status" value="1"/>
</dbReference>
<protein>
    <recommendedName>
        <fullName evidence="6">Protein pelota homolog</fullName>
    </recommendedName>
</protein>
<dbReference type="InterPro" id="IPR005142">
    <property type="entry name" value="eRF1_3"/>
</dbReference>
<evidence type="ECO:0000256" key="5">
    <source>
        <dbReference type="ARBA" id="ARBA00022723"/>
    </source>
</evidence>
<keyword evidence="5 6" id="KW-0479">Metal-binding</keyword>
<dbReference type="Pfam" id="PF03465">
    <property type="entry name" value="eRF1_3"/>
    <property type="match status" value="1"/>
</dbReference>
<dbReference type="InterPro" id="IPR005140">
    <property type="entry name" value="eRF1_Pelota-like_N"/>
</dbReference>
<evidence type="ECO:0000256" key="3">
    <source>
        <dbReference type="ARBA" id="ARBA00009504"/>
    </source>
</evidence>
<evidence type="ECO:0000256" key="6">
    <source>
        <dbReference type="RuleBase" id="RU362019"/>
    </source>
</evidence>
<dbReference type="Pfam" id="PF26356">
    <property type="entry name" value="Pelota_N"/>
    <property type="match status" value="1"/>
</dbReference>
<dbReference type="FunFam" id="3.30.1330.30:FF:000008">
    <property type="entry name" value="Protein pelota homolog"/>
    <property type="match status" value="1"/>
</dbReference>
<evidence type="ECO:0000313" key="8">
    <source>
        <dbReference type="Proteomes" id="UP000887569"/>
    </source>
</evidence>
<dbReference type="PANTHER" id="PTHR10853:SF0">
    <property type="entry name" value="PROTEIN PELOTA HOMOLOG"/>
    <property type="match status" value="1"/>
</dbReference>
<dbReference type="WBParaSite" id="PgR048_g041_t01">
    <property type="protein sequence ID" value="PgR048_g041_t01"/>
    <property type="gene ID" value="PgR048_g041"/>
</dbReference>
<dbReference type="GO" id="GO:0070651">
    <property type="term" value="P:nonfunctional rRNA decay"/>
    <property type="evidence" value="ECO:0007669"/>
    <property type="project" value="TreeGrafter"/>
</dbReference>
<dbReference type="InterPro" id="IPR058547">
    <property type="entry name" value="Pelota_N"/>
</dbReference>
<name>A0A915BNK1_PARUN</name>
<dbReference type="InterPro" id="IPR004405">
    <property type="entry name" value="TF_pelota"/>
</dbReference>
<organism evidence="8 9">
    <name type="scientific">Parascaris univalens</name>
    <name type="common">Nematode worm</name>
    <dbReference type="NCBI Taxonomy" id="6257"/>
    <lineage>
        <taxon>Eukaryota</taxon>
        <taxon>Metazoa</taxon>
        <taxon>Ecdysozoa</taxon>
        <taxon>Nematoda</taxon>
        <taxon>Chromadorea</taxon>
        <taxon>Rhabditida</taxon>
        <taxon>Spirurina</taxon>
        <taxon>Ascaridomorpha</taxon>
        <taxon>Ascaridoidea</taxon>
        <taxon>Ascarididae</taxon>
        <taxon>Parascaris</taxon>
    </lineage>
</organism>
<dbReference type="GO" id="GO:0005737">
    <property type="term" value="C:cytoplasm"/>
    <property type="evidence" value="ECO:0007669"/>
    <property type="project" value="UniProtKB-SubCell"/>
</dbReference>
<proteinExistence type="inferred from homology"/>
<keyword evidence="4 6" id="KW-0963">Cytoplasm</keyword>
<accession>A0A915BNK1</accession>
<evidence type="ECO:0000256" key="1">
    <source>
        <dbReference type="ARBA" id="ARBA00001968"/>
    </source>
</evidence>
<dbReference type="Gene3D" id="2.30.30.870">
    <property type="entry name" value="Pelota, domain A"/>
    <property type="match status" value="1"/>
</dbReference>
<dbReference type="GO" id="GO:0070966">
    <property type="term" value="P:nuclear-transcribed mRNA catabolic process, no-go decay"/>
    <property type="evidence" value="ECO:0007669"/>
    <property type="project" value="InterPro"/>
</dbReference>
<dbReference type="NCBIfam" id="TIGR00111">
    <property type="entry name" value="pelota"/>
    <property type="match status" value="1"/>
</dbReference>
<dbReference type="InterPro" id="IPR042226">
    <property type="entry name" value="eFR1_2_sf"/>
</dbReference>
<dbReference type="GO" id="GO:0071025">
    <property type="term" value="P:RNA surveillance"/>
    <property type="evidence" value="ECO:0007669"/>
    <property type="project" value="InterPro"/>
</dbReference>
<dbReference type="SUPFAM" id="SSF53137">
    <property type="entry name" value="Translational machinery components"/>
    <property type="match status" value="1"/>
</dbReference>
<dbReference type="Gene3D" id="3.30.1330.30">
    <property type="match status" value="1"/>
</dbReference>
<dbReference type="InterPro" id="IPR029064">
    <property type="entry name" value="Ribosomal_eL30-like_sf"/>
</dbReference>
<feature type="domain" description="eRF1/Pelota-like N-terminal" evidence="7">
    <location>
        <begin position="1"/>
        <end position="130"/>
    </location>
</feature>
<evidence type="ECO:0000256" key="4">
    <source>
        <dbReference type="ARBA" id="ARBA00022490"/>
    </source>
</evidence>
<dbReference type="GO" id="GO:0070481">
    <property type="term" value="P:nuclear-transcribed mRNA catabolic process, non-stop decay"/>
    <property type="evidence" value="ECO:0007669"/>
    <property type="project" value="InterPro"/>
</dbReference>
<dbReference type="InterPro" id="IPR038069">
    <property type="entry name" value="Pelota/DOM34_N"/>
</dbReference>
<dbReference type="SMART" id="SM01194">
    <property type="entry name" value="eRF1_1"/>
    <property type="match status" value="1"/>
</dbReference>
<dbReference type="Proteomes" id="UP000887569">
    <property type="component" value="Unplaced"/>
</dbReference>
<comment type="similarity">
    <text evidence="3 6">Belongs to the eukaryotic release factor 1 family. Pelota subfamily.</text>
</comment>
<dbReference type="PANTHER" id="PTHR10853">
    <property type="entry name" value="PELOTA"/>
    <property type="match status" value="1"/>
</dbReference>
<dbReference type="SUPFAM" id="SSF55315">
    <property type="entry name" value="L30e-like"/>
    <property type="match status" value="1"/>
</dbReference>